<evidence type="ECO:0000256" key="4">
    <source>
        <dbReference type="ARBA" id="ARBA00022553"/>
    </source>
</evidence>
<dbReference type="InterPro" id="IPR003660">
    <property type="entry name" value="HAMP_dom"/>
</dbReference>
<comment type="catalytic activity">
    <reaction evidence="1">
        <text>ATP + protein L-histidine = ADP + protein N-phospho-L-histidine.</text>
        <dbReference type="EC" id="2.7.13.3"/>
    </reaction>
</comment>
<dbReference type="SUPFAM" id="SSF47384">
    <property type="entry name" value="Homodimeric domain of signal transducing histidine kinase"/>
    <property type="match status" value="1"/>
</dbReference>
<evidence type="ECO:0000313" key="15">
    <source>
        <dbReference type="Proteomes" id="UP000706039"/>
    </source>
</evidence>
<accession>A0ABS7PSW1</accession>
<dbReference type="InterPro" id="IPR050428">
    <property type="entry name" value="TCS_sensor_his_kinase"/>
</dbReference>
<evidence type="ECO:0000256" key="11">
    <source>
        <dbReference type="SAM" id="Phobius"/>
    </source>
</evidence>
<dbReference type="SUPFAM" id="SSF55874">
    <property type="entry name" value="ATPase domain of HSP90 chaperone/DNA topoisomerase II/histidine kinase"/>
    <property type="match status" value="1"/>
</dbReference>
<evidence type="ECO:0000256" key="8">
    <source>
        <dbReference type="ARBA" id="ARBA00022989"/>
    </source>
</evidence>
<dbReference type="InterPro" id="IPR003594">
    <property type="entry name" value="HATPase_dom"/>
</dbReference>
<keyword evidence="8 11" id="KW-1133">Transmembrane helix</keyword>
<organism evidence="14 15">
    <name type="scientific">Sphingomonas colocasiae</name>
    <dbReference type="NCBI Taxonomy" id="1848973"/>
    <lineage>
        <taxon>Bacteria</taxon>
        <taxon>Pseudomonadati</taxon>
        <taxon>Pseudomonadota</taxon>
        <taxon>Alphaproteobacteria</taxon>
        <taxon>Sphingomonadales</taxon>
        <taxon>Sphingomonadaceae</taxon>
        <taxon>Sphingomonas</taxon>
    </lineage>
</organism>
<evidence type="ECO:0000256" key="1">
    <source>
        <dbReference type="ARBA" id="ARBA00000085"/>
    </source>
</evidence>
<dbReference type="Proteomes" id="UP000706039">
    <property type="component" value="Unassembled WGS sequence"/>
</dbReference>
<evidence type="ECO:0000256" key="7">
    <source>
        <dbReference type="ARBA" id="ARBA00022777"/>
    </source>
</evidence>
<dbReference type="PROSITE" id="PS50885">
    <property type="entry name" value="HAMP"/>
    <property type="match status" value="1"/>
</dbReference>
<evidence type="ECO:0000259" key="13">
    <source>
        <dbReference type="PROSITE" id="PS50885"/>
    </source>
</evidence>
<evidence type="ECO:0000256" key="3">
    <source>
        <dbReference type="ARBA" id="ARBA00012438"/>
    </source>
</evidence>
<dbReference type="InterPro" id="IPR005467">
    <property type="entry name" value="His_kinase_dom"/>
</dbReference>
<keyword evidence="6 11" id="KW-0812">Transmembrane</keyword>
<feature type="transmembrane region" description="Helical" evidence="11">
    <location>
        <begin position="163"/>
        <end position="182"/>
    </location>
</feature>
<feature type="transmembrane region" description="Helical" evidence="11">
    <location>
        <begin position="12"/>
        <end position="36"/>
    </location>
</feature>
<dbReference type="InterPro" id="IPR004358">
    <property type="entry name" value="Sig_transdc_His_kin-like_C"/>
</dbReference>
<dbReference type="PANTHER" id="PTHR45436:SF5">
    <property type="entry name" value="SENSOR HISTIDINE KINASE TRCS"/>
    <property type="match status" value="1"/>
</dbReference>
<dbReference type="SMART" id="SM00387">
    <property type="entry name" value="HATPase_c"/>
    <property type="match status" value="1"/>
</dbReference>
<dbReference type="EMBL" id="JAINVV010000009">
    <property type="protein sequence ID" value="MBY8824425.1"/>
    <property type="molecule type" value="Genomic_DNA"/>
</dbReference>
<gene>
    <name evidence="14" type="ORF">K7G82_19125</name>
</gene>
<dbReference type="PANTHER" id="PTHR45436">
    <property type="entry name" value="SENSOR HISTIDINE KINASE YKOH"/>
    <property type="match status" value="1"/>
</dbReference>
<evidence type="ECO:0000256" key="9">
    <source>
        <dbReference type="ARBA" id="ARBA00023012"/>
    </source>
</evidence>
<comment type="subcellular location">
    <subcellularLocation>
        <location evidence="2">Membrane</location>
    </subcellularLocation>
</comment>
<keyword evidence="15" id="KW-1185">Reference proteome</keyword>
<evidence type="ECO:0000256" key="6">
    <source>
        <dbReference type="ARBA" id="ARBA00022692"/>
    </source>
</evidence>
<name>A0ABS7PSW1_9SPHN</name>
<keyword evidence="10 11" id="KW-0472">Membrane</keyword>
<dbReference type="Pfam" id="PF02518">
    <property type="entry name" value="HATPase_c"/>
    <property type="match status" value="1"/>
</dbReference>
<dbReference type="RefSeq" id="WP_222991536.1">
    <property type="nucleotide sequence ID" value="NZ_JAINVV010000009.1"/>
</dbReference>
<dbReference type="PRINTS" id="PR00344">
    <property type="entry name" value="BCTRLSENSOR"/>
</dbReference>
<evidence type="ECO:0000256" key="5">
    <source>
        <dbReference type="ARBA" id="ARBA00022679"/>
    </source>
</evidence>
<keyword evidence="4" id="KW-0597">Phosphoprotein</keyword>
<evidence type="ECO:0000313" key="14">
    <source>
        <dbReference type="EMBL" id="MBY8824425.1"/>
    </source>
</evidence>
<dbReference type="InterPro" id="IPR036890">
    <property type="entry name" value="HATPase_C_sf"/>
</dbReference>
<proteinExistence type="predicted"/>
<evidence type="ECO:0000256" key="10">
    <source>
        <dbReference type="ARBA" id="ARBA00023136"/>
    </source>
</evidence>
<sequence>MNAALRNSLRFRLIVGSAILVTIAIMIAGLFIANLYQIHTTERFRSELDHHLEELVALIELGPDGGRQVRQPLSDPLFHFDGSGLYWQIDQAGHPPLRSRSLGRNLLIARPDDAAWADSTAGAEPVLQRTQVVNGPGGARLAVTIASARRLLEAQVDQFHPDLAWSMAILALLMIGGAAALVRFGLKPVHRLGDQVDQLRRGEIGRLDQRVPAEVEPVVVRLNQLLDGQAQLIARARTESGNLAHHLRTPLALIADEAEQLRLTGHEASADFLLARCDAMRRHIDYHLTRAAAAGTRGAGTMTEVAPLVGQIVAAMERLHLARAIEIRAEIAPGMMLACESGDLAEILSNLIDNGCKWARSRVTIQGEGTRIAVSDDGPGIPIERRADAVAVGVRLDSATPGTGLGLAATRDLLQFYDAALQLDAAPEGGLLAVISFRPAARQ</sequence>
<feature type="domain" description="HAMP" evidence="13">
    <location>
        <begin position="183"/>
        <end position="234"/>
    </location>
</feature>
<reference evidence="14 15" key="1">
    <citation type="submission" date="2021-08" db="EMBL/GenBank/DDBJ databases">
        <authorList>
            <person name="Tuo L."/>
        </authorList>
    </citation>
    <scope>NUCLEOTIDE SEQUENCE [LARGE SCALE GENOMIC DNA]</scope>
    <source>
        <strain evidence="14 15">JCM 31229</strain>
    </source>
</reference>
<keyword evidence="7 14" id="KW-0418">Kinase</keyword>
<dbReference type="PROSITE" id="PS50109">
    <property type="entry name" value="HIS_KIN"/>
    <property type="match status" value="1"/>
</dbReference>
<dbReference type="GO" id="GO:0016301">
    <property type="term" value="F:kinase activity"/>
    <property type="evidence" value="ECO:0007669"/>
    <property type="project" value="UniProtKB-KW"/>
</dbReference>
<dbReference type="Gene3D" id="3.30.565.10">
    <property type="entry name" value="Histidine kinase-like ATPase, C-terminal domain"/>
    <property type="match status" value="1"/>
</dbReference>
<dbReference type="InterPro" id="IPR036097">
    <property type="entry name" value="HisK_dim/P_sf"/>
</dbReference>
<dbReference type="EC" id="2.7.13.3" evidence="3"/>
<protein>
    <recommendedName>
        <fullName evidence="3">histidine kinase</fullName>
        <ecNumber evidence="3">2.7.13.3</ecNumber>
    </recommendedName>
</protein>
<dbReference type="Gene3D" id="1.10.287.130">
    <property type="match status" value="1"/>
</dbReference>
<evidence type="ECO:0000256" key="2">
    <source>
        <dbReference type="ARBA" id="ARBA00004370"/>
    </source>
</evidence>
<feature type="domain" description="Histidine kinase" evidence="12">
    <location>
        <begin position="242"/>
        <end position="441"/>
    </location>
</feature>
<evidence type="ECO:0000259" key="12">
    <source>
        <dbReference type="PROSITE" id="PS50109"/>
    </source>
</evidence>
<comment type="caution">
    <text evidence="14">The sequence shown here is derived from an EMBL/GenBank/DDBJ whole genome shotgun (WGS) entry which is preliminary data.</text>
</comment>
<keyword evidence="9" id="KW-0902">Two-component regulatory system</keyword>
<keyword evidence="5" id="KW-0808">Transferase</keyword>